<name>A0ABT3GGZ8_9BACT</name>
<feature type="region of interest" description="Disordered" evidence="1">
    <location>
        <begin position="126"/>
        <end position="149"/>
    </location>
</feature>
<dbReference type="Pfam" id="PF05119">
    <property type="entry name" value="Terminase_4"/>
    <property type="match status" value="1"/>
</dbReference>
<evidence type="ECO:0000313" key="3">
    <source>
        <dbReference type="Proteomes" id="UP001320876"/>
    </source>
</evidence>
<organism evidence="2 3">
    <name type="scientific">Luteolibacter arcticus</name>
    <dbReference type="NCBI Taxonomy" id="1581411"/>
    <lineage>
        <taxon>Bacteria</taxon>
        <taxon>Pseudomonadati</taxon>
        <taxon>Verrucomicrobiota</taxon>
        <taxon>Verrucomicrobiia</taxon>
        <taxon>Verrucomicrobiales</taxon>
        <taxon>Verrucomicrobiaceae</taxon>
        <taxon>Luteolibacter</taxon>
    </lineage>
</organism>
<accession>A0ABT3GGZ8</accession>
<protein>
    <submittedName>
        <fullName evidence="2">Phage terminase small subunit P27 family</fullName>
    </submittedName>
</protein>
<sequence>MGARGTKPKENLSAMAGMLAPLSAKAPEGIRGGTEAEDEYERLAKELIKLGHLSAIHRQILVDYVEAWEIARTALDEIKSDGPTLENAETGNKYLNPSMTVWSMARSAMETAAKALGMTPLALQSIKNVKPQKPEKKENGPSNFLTGGE</sequence>
<keyword evidence="3" id="KW-1185">Reference proteome</keyword>
<dbReference type="Proteomes" id="UP001320876">
    <property type="component" value="Unassembled WGS sequence"/>
</dbReference>
<dbReference type="InterPro" id="IPR006448">
    <property type="entry name" value="Phage_term_ssu_P27"/>
</dbReference>
<feature type="compositionally biased region" description="Polar residues" evidence="1">
    <location>
        <begin position="140"/>
        <end position="149"/>
    </location>
</feature>
<evidence type="ECO:0000313" key="2">
    <source>
        <dbReference type="EMBL" id="MCW1922708.1"/>
    </source>
</evidence>
<dbReference type="NCBIfam" id="TIGR01558">
    <property type="entry name" value="sm_term_P27"/>
    <property type="match status" value="1"/>
</dbReference>
<comment type="caution">
    <text evidence="2">The sequence shown here is derived from an EMBL/GenBank/DDBJ whole genome shotgun (WGS) entry which is preliminary data.</text>
</comment>
<gene>
    <name evidence="2" type="ORF">OKA05_09095</name>
</gene>
<reference evidence="2 3" key="1">
    <citation type="submission" date="2022-10" db="EMBL/GenBank/DDBJ databases">
        <title>Luteolibacter arcticus strain CCTCC AB 2014275, whole genome shotgun sequencing project.</title>
        <authorList>
            <person name="Zhao G."/>
            <person name="Shen L."/>
        </authorList>
    </citation>
    <scope>NUCLEOTIDE SEQUENCE [LARGE SCALE GENOMIC DNA]</scope>
    <source>
        <strain evidence="2 3">CCTCC AB 2014275</strain>
    </source>
</reference>
<dbReference type="EMBL" id="JAPDDT010000003">
    <property type="protein sequence ID" value="MCW1922708.1"/>
    <property type="molecule type" value="Genomic_DNA"/>
</dbReference>
<proteinExistence type="predicted"/>
<evidence type="ECO:0000256" key="1">
    <source>
        <dbReference type="SAM" id="MobiDB-lite"/>
    </source>
</evidence>